<evidence type="ECO:0000313" key="2">
    <source>
        <dbReference type="EMBL" id="OQV23978.1"/>
    </source>
</evidence>
<evidence type="ECO:0000256" key="1">
    <source>
        <dbReference type="SAM" id="MobiDB-lite"/>
    </source>
</evidence>
<accession>A0A1W0X996</accession>
<evidence type="ECO:0000313" key="3">
    <source>
        <dbReference type="Proteomes" id="UP000192578"/>
    </source>
</evidence>
<dbReference type="Proteomes" id="UP000192578">
    <property type="component" value="Unassembled WGS sequence"/>
</dbReference>
<keyword evidence="3" id="KW-1185">Reference proteome</keyword>
<dbReference type="AlphaFoldDB" id="A0A1W0X996"/>
<gene>
    <name evidence="2" type="ORF">BV898_02324</name>
</gene>
<protein>
    <submittedName>
        <fullName evidence="2">Uncharacterized protein</fullName>
    </submittedName>
</protein>
<comment type="caution">
    <text evidence="2">The sequence shown here is derived from an EMBL/GenBank/DDBJ whole genome shotgun (WGS) entry which is preliminary data.</text>
</comment>
<name>A0A1W0X996_HYPEX</name>
<sequence>MHAQTRFPGGSSRRGREDNCSELGSPEGFGESSMGYAGGRVIARVFERPGSGVFAEIACGPRDCGIFAMDLSG</sequence>
<organism evidence="2 3">
    <name type="scientific">Hypsibius exemplaris</name>
    <name type="common">Freshwater tardigrade</name>
    <dbReference type="NCBI Taxonomy" id="2072580"/>
    <lineage>
        <taxon>Eukaryota</taxon>
        <taxon>Metazoa</taxon>
        <taxon>Ecdysozoa</taxon>
        <taxon>Tardigrada</taxon>
        <taxon>Eutardigrada</taxon>
        <taxon>Parachela</taxon>
        <taxon>Hypsibioidea</taxon>
        <taxon>Hypsibiidae</taxon>
        <taxon>Hypsibius</taxon>
    </lineage>
</organism>
<reference evidence="3" key="1">
    <citation type="submission" date="2017-01" db="EMBL/GenBank/DDBJ databases">
        <title>Comparative genomics of anhydrobiosis in the tardigrade Hypsibius dujardini.</title>
        <authorList>
            <person name="Yoshida Y."/>
            <person name="Koutsovoulos G."/>
            <person name="Laetsch D."/>
            <person name="Stevens L."/>
            <person name="Kumar S."/>
            <person name="Horikawa D."/>
            <person name="Ishino K."/>
            <person name="Komine S."/>
            <person name="Tomita M."/>
            <person name="Blaxter M."/>
            <person name="Arakawa K."/>
        </authorList>
    </citation>
    <scope>NUCLEOTIDE SEQUENCE [LARGE SCALE GENOMIC DNA]</scope>
    <source>
        <strain evidence="3">Z151</strain>
    </source>
</reference>
<proteinExistence type="predicted"/>
<feature type="region of interest" description="Disordered" evidence="1">
    <location>
        <begin position="1"/>
        <end position="34"/>
    </location>
</feature>
<dbReference type="EMBL" id="MTYJ01000009">
    <property type="protein sequence ID" value="OQV23978.1"/>
    <property type="molecule type" value="Genomic_DNA"/>
</dbReference>